<dbReference type="EMBL" id="SNRY01000453">
    <property type="protein sequence ID" value="KAA6340530.1"/>
    <property type="molecule type" value="Genomic_DNA"/>
</dbReference>
<proteinExistence type="predicted"/>
<feature type="domain" description="DUF3943" evidence="1">
    <location>
        <begin position="88"/>
        <end position="191"/>
    </location>
</feature>
<dbReference type="Pfam" id="PF13084">
    <property type="entry name" value="DUF3943"/>
    <property type="match status" value="1"/>
</dbReference>
<evidence type="ECO:0000313" key="2">
    <source>
        <dbReference type="EMBL" id="KAA6340530.1"/>
    </source>
</evidence>
<name>A0A5J4S5B6_9ZZZZ</name>
<gene>
    <name evidence="2" type="ORF">EZS27_011600</name>
</gene>
<accession>A0A5J4S5B6</accession>
<dbReference type="InterPro" id="IPR025079">
    <property type="entry name" value="DUF3943"/>
</dbReference>
<sequence length="198" mass="21936">MLIFAGIDLFAGSTVFAQLSVINNEDTIKQKSIIKQFVRSPAKRAGIAVSEGLAFNLGLNLYGRFVTNVKWAQVTKSSIQYNLTHKLFWDSDGIYINLFAHPYAGGLYFNAARANGFNFWQSILFSVFGSSVWKYFGENQQASINDMIATPIGGIALGEITHRLSHLVLDDSQRGWKRFGNELLAGIISPIDLLALLI</sequence>
<evidence type="ECO:0000259" key="1">
    <source>
        <dbReference type="Pfam" id="PF13084"/>
    </source>
</evidence>
<reference evidence="2" key="1">
    <citation type="submission" date="2019-03" db="EMBL/GenBank/DDBJ databases">
        <title>Single cell metagenomics reveals metabolic interactions within the superorganism composed of flagellate Streblomastix strix and complex community of Bacteroidetes bacteria on its surface.</title>
        <authorList>
            <person name="Treitli S.C."/>
            <person name="Kolisko M."/>
            <person name="Husnik F."/>
            <person name="Keeling P."/>
            <person name="Hampl V."/>
        </authorList>
    </citation>
    <scope>NUCLEOTIDE SEQUENCE</scope>
    <source>
        <strain evidence="2">STM</strain>
    </source>
</reference>
<comment type="caution">
    <text evidence="2">The sequence shown here is derived from an EMBL/GenBank/DDBJ whole genome shotgun (WGS) entry which is preliminary data.</text>
</comment>
<organism evidence="2">
    <name type="scientific">termite gut metagenome</name>
    <dbReference type="NCBI Taxonomy" id="433724"/>
    <lineage>
        <taxon>unclassified sequences</taxon>
        <taxon>metagenomes</taxon>
        <taxon>organismal metagenomes</taxon>
    </lineage>
</organism>
<dbReference type="AlphaFoldDB" id="A0A5J4S5B6"/>
<protein>
    <recommendedName>
        <fullName evidence="1">DUF3943 domain-containing protein</fullName>
    </recommendedName>
</protein>